<dbReference type="Pfam" id="PF10646">
    <property type="entry name" value="Germane"/>
    <property type="match status" value="1"/>
</dbReference>
<dbReference type="STRING" id="1798550.A2927_00950"/>
<evidence type="ECO:0000313" key="2">
    <source>
        <dbReference type="EMBL" id="OGY88981.1"/>
    </source>
</evidence>
<dbReference type="AlphaFoldDB" id="A0A1G2BIH0"/>
<name>A0A1G2BIH0_9BACT</name>
<dbReference type="EMBL" id="MHKL01000031">
    <property type="protein sequence ID" value="OGY88981.1"/>
    <property type="molecule type" value="Genomic_DNA"/>
</dbReference>
<feature type="domain" description="GerMN" evidence="1">
    <location>
        <begin position="214"/>
        <end position="307"/>
    </location>
</feature>
<organism evidence="2 3">
    <name type="scientific">Candidatus Komeilibacteria bacterium RIFCSPLOWO2_01_FULL_45_10</name>
    <dbReference type="NCBI Taxonomy" id="1798550"/>
    <lineage>
        <taxon>Bacteria</taxon>
        <taxon>Candidatus Komeiliibacteriota</taxon>
    </lineage>
</organism>
<reference evidence="2 3" key="1">
    <citation type="journal article" date="2016" name="Nat. Commun.">
        <title>Thousands of microbial genomes shed light on interconnected biogeochemical processes in an aquifer system.</title>
        <authorList>
            <person name="Anantharaman K."/>
            <person name="Brown C.T."/>
            <person name="Hug L.A."/>
            <person name="Sharon I."/>
            <person name="Castelle C.J."/>
            <person name="Probst A.J."/>
            <person name="Thomas B.C."/>
            <person name="Singh A."/>
            <person name="Wilkins M.J."/>
            <person name="Karaoz U."/>
            <person name="Brodie E.L."/>
            <person name="Williams K.H."/>
            <person name="Hubbard S.S."/>
            <person name="Banfield J.F."/>
        </authorList>
    </citation>
    <scope>NUCLEOTIDE SEQUENCE [LARGE SCALE GENOMIC DNA]</scope>
</reference>
<accession>A0A1G2BIH0</accession>
<evidence type="ECO:0000313" key="3">
    <source>
        <dbReference type="Proteomes" id="UP000178849"/>
    </source>
</evidence>
<dbReference type="Proteomes" id="UP000178849">
    <property type="component" value="Unassembled WGS sequence"/>
</dbReference>
<dbReference type="InterPro" id="IPR019606">
    <property type="entry name" value="GerMN"/>
</dbReference>
<evidence type="ECO:0000259" key="1">
    <source>
        <dbReference type="SMART" id="SM00909"/>
    </source>
</evidence>
<proteinExistence type="predicted"/>
<sequence>MPKRYLLLLLLILPLALSGCFFKKPVNENINQANDFAIYRSADLNGFSFAAKYPKSWQLAEQSTGKYGDFKDGVSFTNSNETIGVAILNAEDRAMVLNTFNIESQSQTEVNATLANDIFGTGMKGELGDRFEAVLAENGAYLILIKTNVPGSADFQKFLNDFSFTKLNGVADKNISLKIYFDDGRAADVDCQAGVPKTVTIERPSDDLALIPKVTQLLIQLSVTEELAKENLITGIPLNTRLLSFGYENNKAIVNFNADLNEGGGSCLMAMRRSQIEKTIKALNDVSDLQIKEVEIQVEGETETALQP</sequence>
<protein>
    <recommendedName>
        <fullName evidence="1">GerMN domain-containing protein</fullName>
    </recommendedName>
</protein>
<dbReference type="PROSITE" id="PS51257">
    <property type="entry name" value="PROKAR_LIPOPROTEIN"/>
    <property type="match status" value="1"/>
</dbReference>
<gene>
    <name evidence="2" type="ORF">A2927_00950</name>
</gene>
<dbReference type="SMART" id="SM00909">
    <property type="entry name" value="Germane"/>
    <property type="match status" value="1"/>
</dbReference>
<comment type="caution">
    <text evidence="2">The sequence shown here is derived from an EMBL/GenBank/DDBJ whole genome shotgun (WGS) entry which is preliminary data.</text>
</comment>